<dbReference type="InterPro" id="IPR036028">
    <property type="entry name" value="SH3-like_dom_sf"/>
</dbReference>
<evidence type="ECO:0000313" key="9">
    <source>
        <dbReference type="RefSeq" id="XP_022242968.1"/>
    </source>
</evidence>
<dbReference type="Proteomes" id="UP000694941">
    <property type="component" value="Unplaced"/>
</dbReference>
<evidence type="ECO:0000256" key="2">
    <source>
        <dbReference type="ARBA" id="ARBA00022443"/>
    </source>
</evidence>
<gene>
    <name evidence="8 9" type="primary">LOC106460062</name>
</gene>
<evidence type="ECO:0000256" key="3">
    <source>
        <dbReference type="PROSITE-ProRule" id="PRU00192"/>
    </source>
</evidence>
<feature type="domain" description="SH3" evidence="4">
    <location>
        <begin position="107"/>
        <end position="176"/>
    </location>
</feature>
<dbReference type="Gene3D" id="2.30.42.10">
    <property type="match status" value="1"/>
</dbReference>
<organism evidence="7 9">
    <name type="scientific">Limulus polyphemus</name>
    <name type="common">Atlantic horseshoe crab</name>
    <dbReference type="NCBI Taxonomy" id="6850"/>
    <lineage>
        <taxon>Eukaryota</taxon>
        <taxon>Metazoa</taxon>
        <taxon>Ecdysozoa</taxon>
        <taxon>Arthropoda</taxon>
        <taxon>Chelicerata</taxon>
        <taxon>Merostomata</taxon>
        <taxon>Xiphosura</taxon>
        <taxon>Limulidae</taxon>
        <taxon>Limulus</taxon>
    </lineage>
</organism>
<evidence type="ECO:0000313" key="8">
    <source>
        <dbReference type="RefSeq" id="XP_022242964.1"/>
    </source>
</evidence>
<dbReference type="InterPro" id="IPR001452">
    <property type="entry name" value="SH3_domain"/>
</dbReference>
<dbReference type="SMART" id="SM00228">
    <property type="entry name" value="PDZ"/>
    <property type="match status" value="1"/>
</dbReference>
<dbReference type="SUPFAM" id="SSF52540">
    <property type="entry name" value="P-loop containing nucleoside triphosphate hydrolases"/>
    <property type="match status" value="1"/>
</dbReference>
<dbReference type="SMART" id="SM00326">
    <property type="entry name" value="SH3"/>
    <property type="match status" value="1"/>
</dbReference>
<dbReference type="PROSITE" id="PS00856">
    <property type="entry name" value="GUANYLATE_KINASE_1"/>
    <property type="match status" value="1"/>
</dbReference>
<reference evidence="8 9" key="1">
    <citation type="submission" date="2025-05" db="UniProtKB">
        <authorList>
            <consortium name="RefSeq"/>
        </authorList>
    </citation>
    <scope>IDENTIFICATION</scope>
    <source>
        <tissue evidence="8 9">Muscle</tissue>
    </source>
</reference>
<feature type="domain" description="Guanylate kinase-like" evidence="5">
    <location>
        <begin position="232"/>
        <end position="406"/>
    </location>
</feature>
<evidence type="ECO:0000259" key="4">
    <source>
        <dbReference type="PROSITE" id="PS50002"/>
    </source>
</evidence>
<dbReference type="PROSITE" id="PS50052">
    <property type="entry name" value="GUANYLATE_KINASE_2"/>
    <property type="match status" value="1"/>
</dbReference>
<dbReference type="GeneID" id="106460062"/>
<dbReference type="Gene3D" id="2.30.30.40">
    <property type="entry name" value="SH3 Domains"/>
    <property type="match status" value="1"/>
</dbReference>
<dbReference type="SUPFAM" id="SSF50044">
    <property type="entry name" value="SH3-domain"/>
    <property type="match status" value="1"/>
</dbReference>
<sequence length="421" mass="48037">MSFANINSLDRTEIEQTTRVVEFQKKGEEAMGITLKLDDNNRCIVARIMHGGMVHRQGSLHVGDEIREINGVLVTNQSVDMLQKILREIQGSVTFRIIPSFRNAPPPCEIYVHAQFCYNPYDDDLIPCPQAGVAFQIGDILQVISKDDHNWWQAKKESANERAGLIPSPELQEWRMACLAMQKTKSDQVTCSIFNRKKKHFRDKYLAKYSAIFDQLDVPTYEEVVLVPAFKRKTLVLLGAHGVGRRHIKNTLISKHPEKYAYPVPHTTRLPRKSEENGKTYFFVSHDEMMADIAANEYLEYGTFGEAMYGTKLETIRSIQLEGKMAILDVEPQAIKILRTAEYTPYIVFIGAPSLSGIKSLSTDGSLERLAKESEILQQTYGHLFDFTITNNNIEETIDTLEQQLKQINKTSQWVPVSWVY</sequence>
<evidence type="ECO:0000256" key="1">
    <source>
        <dbReference type="ARBA" id="ARBA00007014"/>
    </source>
</evidence>
<evidence type="ECO:0000313" key="7">
    <source>
        <dbReference type="Proteomes" id="UP000694941"/>
    </source>
</evidence>
<dbReference type="Pfam" id="PF00595">
    <property type="entry name" value="PDZ"/>
    <property type="match status" value="1"/>
</dbReference>
<dbReference type="InterPro" id="IPR008144">
    <property type="entry name" value="Guanylate_kin-like_dom"/>
</dbReference>
<dbReference type="PANTHER" id="PTHR23122">
    <property type="entry name" value="MEMBRANE-ASSOCIATED GUANYLATE KINASE MAGUK"/>
    <property type="match status" value="1"/>
</dbReference>
<dbReference type="PROSITE" id="PS50106">
    <property type="entry name" value="PDZ"/>
    <property type="match status" value="1"/>
</dbReference>
<accession>A0ABM1SH63</accession>
<proteinExistence type="inferred from homology"/>
<dbReference type="InterPro" id="IPR036034">
    <property type="entry name" value="PDZ_sf"/>
</dbReference>
<name>A0ABM1SH63_LIMPO</name>
<dbReference type="RefSeq" id="XP_022242968.1">
    <property type="nucleotide sequence ID" value="XM_022387260.1"/>
</dbReference>
<dbReference type="Pfam" id="PF00018">
    <property type="entry name" value="SH3_1"/>
    <property type="match status" value="1"/>
</dbReference>
<dbReference type="PROSITE" id="PS50002">
    <property type="entry name" value="SH3"/>
    <property type="match status" value="1"/>
</dbReference>
<dbReference type="SUPFAM" id="SSF50156">
    <property type="entry name" value="PDZ domain-like"/>
    <property type="match status" value="1"/>
</dbReference>
<evidence type="ECO:0000259" key="5">
    <source>
        <dbReference type="PROSITE" id="PS50052"/>
    </source>
</evidence>
<dbReference type="RefSeq" id="XP_022242964.1">
    <property type="nucleotide sequence ID" value="XM_022387256.1"/>
</dbReference>
<keyword evidence="2 3" id="KW-0728">SH3 domain</keyword>
<dbReference type="InterPro" id="IPR027417">
    <property type="entry name" value="P-loop_NTPase"/>
</dbReference>
<evidence type="ECO:0000259" key="6">
    <source>
        <dbReference type="PROSITE" id="PS50106"/>
    </source>
</evidence>
<feature type="domain" description="PDZ" evidence="6">
    <location>
        <begin position="20"/>
        <end position="101"/>
    </location>
</feature>
<dbReference type="CDD" id="cd00071">
    <property type="entry name" value="GMPK"/>
    <property type="match status" value="1"/>
</dbReference>
<dbReference type="Pfam" id="PF00625">
    <property type="entry name" value="Guanylate_kin"/>
    <property type="match status" value="1"/>
</dbReference>
<dbReference type="InterPro" id="IPR008145">
    <property type="entry name" value="GK/Ca_channel_bsu"/>
</dbReference>
<comment type="similarity">
    <text evidence="1">Belongs to the MAGUK family.</text>
</comment>
<keyword evidence="7" id="KW-1185">Reference proteome</keyword>
<dbReference type="Gene3D" id="3.40.50.300">
    <property type="entry name" value="P-loop containing nucleotide triphosphate hydrolases"/>
    <property type="match status" value="1"/>
</dbReference>
<dbReference type="InterPro" id="IPR020590">
    <property type="entry name" value="Guanylate_kinase_CS"/>
</dbReference>
<dbReference type="InterPro" id="IPR050716">
    <property type="entry name" value="MAGUK"/>
</dbReference>
<protein>
    <submittedName>
        <fullName evidence="8 9">Peripheral plasma membrane protein CASK-like</fullName>
    </submittedName>
</protein>
<dbReference type="InterPro" id="IPR001478">
    <property type="entry name" value="PDZ"/>
</dbReference>
<dbReference type="SMART" id="SM00072">
    <property type="entry name" value="GuKc"/>
    <property type="match status" value="1"/>
</dbReference>